<keyword evidence="2" id="KW-1185">Reference proteome</keyword>
<dbReference type="AlphaFoldDB" id="A0A1H7XHI2"/>
<dbReference type="PROSITE" id="PS51257">
    <property type="entry name" value="PROKAR_LIPOPROTEIN"/>
    <property type="match status" value="1"/>
</dbReference>
<sequence>MTKTLGNMYTSTRSYKIFLYTLLLGFMACSAPPDKLLQALHAVDAKPLPAGHYVVIPNQGCEGCISTAEDFVKRNYTRFPQAKYIFTRVQSIKLLRIKLGNEVMNNSRVLIDSNNIIHYPEQGKDIYPMIITIKGNAIKGITYQSPGSDGLAELLRGQ</sequence>
<name>A0A1H7XHI2_9BACT</name>
<proteinExistence type="predicted"/>
<gene>
    <name evidence="1" type="ORF">SAMN04488505_10463</name>
</gene>
<evidence type="ECO:0000313" key="2">
    <source>
        <dbReference type="Proteomes" id="UP000198984"/>
    </source>
</evidence>
<evidence type="ECO:0000313" key="1">
    <source>
        <dbReference type="EMBL" id="SEM32637.1"/>
    </source>
</evidence>
<reference evidence="1 2" key="1">
    <citation type="submission" date="2016-10" db="EMBL/GenBank/DDBJ databases">
        <authorList>
            <person name="de Groot N.N."/>
        </authorList>
    </citation>
    <scope>NUCLEOTIDE SEQUENCE [LARGE SCALE GENOMIC DNA]</scope>
    <source>
        <strain evidence="1 2">DSM 21039</strain>
    </source>
</reference>
<organism evidence="1 2">
    <name type="scientific">Chitinophaga rupis</name>
    <dbReference type="NCBI Taxonomy" id="573321"/>
    <lineage>
        <taxon>Bacteria</taxon>
        <taxon>Pseudomonadati</taxon>
        <taxon>Bacteroidota</taxon>
        <taxon>Chitinophagia</taxon>
        <taxon>Chitinophagales</taxon>
        <taxon>Chitinophagaceae</taxon>
        <taxon>Chitinophaga</taxon>
    </lineage>
</organism>
<dbReference type="STRING" id="573321.SAMN04488505_10463"/>
<dbReference type="EMBL" id="FOBB01000004">
    <property type="protein sequence ID" value="SEM32637.1"/>
    <property type="molecule type" value="Genomic_DNA"/>
</dbReference>
<protein>
    <submittedName>
        <fullName evidence="1">Uncharacterized protein</fullName>
    </submittedName>
</protein>
<accession>A0A1H7XHI2</accession>
<dbReference type="Proteomes" id="UP000198984">
    <property type="component" value="Unassembled WGS sequence"/>
</dbReference>